<feature type="region of interest" description="Disordered" evidence="4">
    <location>
        <begin position="895"/>
        <end position="942"/>
    </location>
</feature>
<dbReference type="PROSITE" id="PS50236">
    <property type="entry name" value="CHCR"/>
    <property type="match status" value="1"/>
</dbReference>
<feature type="region of interest" description="Disordered" evidence="4">
    <location>
        <begin position="625"/>
        <end position="646"/>
    </location>
</feature>
<evidence type="ECO:0000313" key="7">
    <source>
        <dbReference type="Proteomes" id="UP001150062"/>
    </source>
</evidence>
<gene>
    <name evidence="6" type="ORF">M0813_27997</name>
</gene>
<dbReference type="PANTHER" id="PTHR12616">
    <property type="entry name" value="VACUOLAR PROTEIN SORTING VPS41"/>
    <property type="match status" value="1"/>
</dbReference>
<name>A0ABQ8XUF3_9EUKA</name>
<sequence length="1238" mass="144250">MNSPLRDPQQENTQETKQMKEPKQQFINELPINNQQQNLQQPLFYPTNMFFFQPNQQKNTSEQQRTKKEENLVNKTKKNSKEEKKEQNNREENKSENGYNKETETQKEKLSLNSFKITKITNQNLYEDSDESEISCSSDNEDGNLKIPIKNFKNEEEKVLKKRQVGSFEIKEDSNQIQKEGITRIKNENKEFQEKEIIHKEEKNQTKLITNNSIFFNPNLTNNGKTNNQKLEKDQKSKNSSEYNSFSNVNKNTNINTNVTPNITNKINNSQNETVLKDKINSNSESNLSISSGSESLSLSISELDYEPEYIPKLKNENPQSTFFEKTNIAKGFADLPELMNKKVIDEKQTQTQTETQTQIGTLANTRTNNVEISKTTNDPKQSQVISGERFEGKITINIDSSELKNLNIATDDESEISEGDLNGTSSDDYYINSEKRSTASSEITSIKKKKNIEKSVPIHIFDPLVGDIQNILNDENTSCFVTTPTYLIIGTTQGSILICNYFGKILSQRILYQLPVNNISVNSAGDYIVACSNDGVITVLGLKNNKKNIFEYHQAIRCITINPRYPKKKKIFAAGLKNGKVIMRSKKRIRKKDRILSEDEGQIYSITRNGKHIIWASSKGITIKGKGQGRGKGKSKNKNKNNRDKEDLVENGGIVIDNITTKEREQYQKFQPKIIGLTKDTFNVAFEETVEFEDYDEYFYYDFRLDCYDKNIFIASPKAILMGRVREMSDKLDWLLHKKRFLDAYNLAKGNKNKIELLELQKISGQLLIDYFNKGQWKKAISQCEEICGNDEFLWMHLLDELMGNRKLIYIFKKIPTKNPQLPNDYYEKNLLYCIKESMWDEFSRSIKTWSLNIFSHEKIIPSLKKYIQQSVNPIITKLIFQLDEFSQIINNNNKNYNKNDNNNNNDNNDNDNDNNNNNNNNNNNYDYYYDNDNNEKNNEKDNKDIIYSEIIKKMKKEGKKSLKCLYEFYYRIENYYHSLAILIFFKLSDPFEEIIQKKLWKKLKFLIVPLVEFDPKKSINFFLQNLDNIPIETVVDELKNAGKSKQNSLYKYLDQIFEKSEFLAPQYHLILFQLYGQFERSKIYELLDQSPALPLEKALGICLHDKLDKEAIRILDMMGNASQSLSFQLQKIGNVKNAINYVKSKNDPSLWEELINHCLNNNIFFAILLEEFPKTNLEFLDILEKIPKKMKIENLKRKIRKIIIDKQLQVELMNVTKLILKDTFSDLYLQFNSKQK</sequence>
<feature type="compositionally biased region" description="Polar residues" evidence="4">
    <location>
        <begin position="53"/>
        <end position="63"/>
    </location>
</feature>
<protein>
    <submittedName>
        <fullName evidence="6">Vacuolar protein sorting-associated protein</fullName>
    </submittedName>
</protein>
<comment type="caution">
    <text evidence="6">The sequence shown here is derived from an EMBL/GenBank/DDBJ whole genome shotgun (WGS) entry which is preliminary data.</text>
</comment>
<feature type="compositionally biased region" description="Basic and acidic residues" evidence="4">
    <location>
        <begin position="79"/>
        <end position="107"/>
    </location>
</feature>
<feature type="compositionally biased region" description="Low complexity" evidence="4">
    <location>
        <begin position="27"/>
        <end position="43"/>
    </location>
</feature>
<feature type="domain" description="Vps41 beta-propeller" evidence="5">
    <location>
        <begin position="466"/>
        <end position="624"/>
    </location>
</feature>
<feature type="compositionally biased region" description="Basic residues" evidence="4">
    <location>
        <begin position="628"/>
        <end position="641"/>
    </location>
</feature>
<dbReference type="InterPro" id="IPR036322">
    <property type="entry name" value="WD40_repeat_dom_sf"/>
</dbReference>
<feature type="compositionally biased region" description="Low complexity" evidence="4">
    <location>
        <begin position="895"/>
        <end position="933"/>
    </location>
</feature>
<reference evidence="6" key="1">
    <citation type="submission" date="2022-08" db="EMBL/GenBank/DDBJ databases">
        <title>Novel sulfate-reducing endosymbionts in the free-living metamonad Anaeramoeba.</title>
        <authorList>
            <person name="Jerlstrom-Hultqvist J."/>
            <person name="Cepicka I."/>
            <person name="Gallot-Lavallee L."/>
            <person name="Salas-Leiva D."/>
            <person name="Curtis B.A."/>
            <person name="Zahonova K."/>
            <person name="Pipaliya S."/>
            <person name="Dacks J."/>
            <person name="Roger A.J."/>
        </authorList>
    </citation>
    <scope>NUCLEOTIDE SEQUENCE</scope>
    <source>
        <strain evidence="6">Schooner1</strain>
    </source>
</reference>
<feature type="region of interest" description="Disordered" evidence="4">
    <location>
        <begin position="1"/>
        <end position="107"/>
    </location>
</feature>
<dbReference type="InterPro" id="IPR015943">
    <property type="entry name" value="WD40/YVTN_repeat-like_dom_sf"/>
</dbReference>
<keyword evidence="1" id="KW-0813">Transport</keyword>
<dbReference type="Pfam" id="PF23411">
    <property type="entry name" value="Beta-prop_Vps41"/>
    <property type="match status" value="1"/>
</dbReference>
<dbReference type="EMBL" id="JAOAOG010000245">
    <property type="protein sequence ID" value="KAJ6236243.1"/>
    <property type="molecule type" value="Genomic_DNA"/>
</dbReference>
<evidence type="ECO:0000259" key="5">
    <source>
        <dbReference type="Pfam" id="PF23411"/>
    </source>
</evidence>
<dbReference type="Pfam" id="PF23556">
    <property type="entry name" value="TPR_Vps41"/>
    <property type="match status" value="2"/>
</dbReference>
<dbReference type="InterPro" id="IPR000547">
    <property type="entry name" value="Clathrin_H-chain/VPS_repeat"/>
</dbReference>
<evidence type="ECO:0000256" key="1">
    <source>
        <dbReference type="ARBA" id="ARBA00022448"/>
    </source>
</evidence>
<dbReference type="InterPro" id="IPR057780">
    <property type="entry name" value="Beta-prop_Vps41"/>
</dbReference>
<evidence type="ECO:0000256" key="2">
    <source>
        <dbReference type="ARBA" id="ARBA00022927"/>
    </source>
</evidence>
<dbReference type="SUPFAM" id="SSF50978">
    <property type="entry name" value="WD40 repeat-like"/>
    <property type="match status" value="1"/>
</dbReference>
<feature type="repeat" description="CHCR" evidence="3">
    <location>
        <begin position="1024"/>
        <end position="1169"/>
    </location>
</feature>
<dbReference type="PANTHER" id="PTHR12616:SF1">
    <property type="entry name" value="VACUOLAR PROTEIN SORTING-ASSOCIATED PROTEIN 41 HOMOLOG"/>
    <property type="match status" value="1"/>
</dbReference>
<dbReference type="InterPro" id="IPR045111">
    <property type="entry name" value="Vps41/Vps8"/>
</dbReference>
<feature type="compositionally biased region" description="Low complexity" evidence="4">
    <location>
        <begin position="217"/>
        <end position="229"/>
    </location>
</feature>
<organism evidence="6 7">
    <name type="scientific">Anaeramoeba flamelloides</name>
    <dbReference type="NCBI Taxonomy" id="1746091"/>
    <lineage>
        <taxon>Eukaryota</taxon>
        <taxon>Metamonada</taxon>
        <taxon>Anaeramoebidae</taxon>
        <taxon>Anaeramoeba</taxon>
    </lineage>
</organism>
<dbReference type="SMART" id="SM00299">
    <property type="entry name" value="CLH"/>
    <property type="match status" value="1"/>
</dbReference>
<evidence type="ECO:0000256" key="4">
    <source>
        <dbReference type="SAM" id="MobiDB-lite"/>
    </source>
</evidence>
<evidence type="ECO:0000256" key="3">
    <source>
        <dbReference type="PROSITE-ProRule" id="PRU01006"/>
    </source>
</evidence>
<feature type="compositionally biased region" description="Low complexity" evidence="4">
    <location>
        <begin position="248"/>
        <end position="266"/>
    </location>
</feature>
<keyword evidence="2" id="KW-0653">Protein transport</keyword>
<dbReference type="Proteomes" id="UP001150062">
    <property type="component" value="Unassembled WGS sequence"/>
</dbReference>
<proteinExistence type="predicted"/>
<accession>A0ABQ8XUF3</accession>
<feature type="region of interest" description="Disordered" evidence="4">
    <location>
        <begin position="214"/>
        <end position="266"/>
    </location>
</feature>
<feature type="compositionally biased region" description="Basic and acidic residues" evidence="4">
    <location>
        <begin position="230"/>
        <end position="239"/>
    </location>
</feature>
<evidence type="ECO:0000313" key="6">
    <source>
        <dbReference type="EMBL" id="KAJ6236243.1"/>
    </source>
</evidence>
<keyword evidence="7" id="KW-1185">Reference proteome</keyword>
<dbReference type="Gene3D" id="2.130.10.10">
    <property type="entry name" value="YVTN repeat-like/Quinoprotein amine dehydrogenase"/>
    <property type="match status" value="1"/>
</dbReference>